<reference evidence="1" key="1">
    <citation type="submission" date="2014-11" db="EMBL/GenBank/DDBJ databases">
        <authorList>
            <person name="Amaro Gonzalez C."/>
        </authorList>
    </citation>
    <scope>NUCLEOTIDE SEQUENCE</scope>
</reference>
<protein>
    <submittedName>
        <fullName evidence="1">Uncharacterized protein</fullName>
    </submittedName>
</protein>
<dbReference type="EMBL" id="GBXM01038672">
    <property type="protein sequence ID" value="JAH69905.1"/>
    <property type="molecule type" value="Transcribed_RNA"/>
</dbReference>
<accession>A0A0E9UXJ9</accession>
<proteinExistence type="predicted"/>
<sequence>MSDKYSAPIGC</sequence>
<name>A0A0E9UXJ9_ANGAN</name>
<organism evidence="1">
    <name type="scientific">Anguilla anguilla</name>
    <name type="common">European freshwater eel</name>
    <name type="synonym">Muraena anguilla</name>
    <dbReference type="NCBI Taxonomy" id="7936"/>
    <lineage>
        <taxon>Eukaryota</taxon>
        <taxon>Metazoa</taxon>
        <taxon>Chordata</taxon>
        <taxon>Craniata</taxon>
        <taxon>Vertebrata</taxon>
        <taxon>Euteleostomi</taxon>
        <taxon>Actinopterygii</taxon>
        <taxon>Neopterygii</taxon>
        <taxon>Teleostei</taxon>
        <taxon>Anguilliformes</taxon>
        <taxon>Anguillidae</taxon>
        <taxon>Anguilla</taxon>
    </lineage>
</organism>
<reference evidence="1" key="2">
    <citation type="journal article" date="2015" name="Fish Shellfish Immunol.">
        <title>Early steps in the European eel (Anguilla anguilla)-Vibrio vulnificus interaction in the gills: Role of the RtxA13 toxin.</title>
        <authorList>
            <person name="Callol A."/>
            <person name="Pajuelo D."/>
            <person name="Ebbesson L."/>
            <person name="Teles M."/>
            <person name="MacKenzie S."/>
            <person name="Amaro C."/>
        </authorList>
    </citation>
    <scope>NUCLEOTIDE SEQUENCE</scope>
</reference>
<evidence type="ECO:0000313" key="1">
    <source>
        <dbReference type="EMBL" id="JAH69905.1"/>
    </source>
</evidence>